<dbReference type="PANTHER" id="PTHR34989:SF1">
    <property type="entry name" value="PROTEIN HDED"/>
    <property type="match status" value="1"/>
</dbReference>
<dbReference type="RefSeq" id="WP_064540982.1">
    <property type="nucleotide sequence ID" value="NZ_LXEQ01000007.1"/>
</dbReference>
<dbReference type="InterPro" id="IPR052712">
    <property type="entry name" value="Acid_resist_chaperone_HdeD"/>
</dbReference>
<keyword evidence="1" id="KW-0472">Membrane</keyword>
<accession>A0ABX2WCY6</accession>
<dbReference type="PANTHER" id="PTHR34989">
    <property type="entry name" value="PROTEIN HDED"/>
    <property type="match status" value="1"/>
</dbReference>
<reference evidence="2 3" key="1">
    <citation type="submission" date="2016-04" db="EMBL/GenBank/DDBJ databases">
        <title>ATOL: Assembling a taxonomically balanced genome-scale reconstruction of the evolutionary history of the Enterobacteriaceae.</title>
        <authorList>
            <person name="Plunkett G.III."/>
            <person name="Neeno-Eckwall E.C."/>
            <person name="Glasner J.D."/>
            <person name="Perna N.T."/>
        </authorList>
    </citation>
    <scope>NUCLEOTIDE SEQUENCE [LARGE SCALE GENOMIC DNA]</scope>
    <source>
        <strain evidence="2 3">ATCC 51602</strain>
    </source>
</reference>
<gene>
    <name evidence="2" type="ORF">M976_00543</name>
</gene>
<protein>
    <submittedName>
        <fullName evidence="2">HdeD family protein</fullName>
    </submittedName>
</protein>
<keyword evidence="1" id="KW-1133">Transmembrane helix</keyword>
<dbReference type="InterPro" id="IPR005325">
    <property type="entry name" value="DUF308_memb"/>
</dbReference>
<name>A0ABX2WCY6_9ENTR</name>
<evidence type="ECO:0000256" key="1">
    <source>
        <dbReference type="SAM" id="Phobius"/>
    </source>
</evidence>
<feature type="transmembrane region" description="Helical" evidence="1">
    <location>
        <begin position="24"/>
        <end position="43"/>
    </location>
</feature>
<dbReference type="EMBL" id="LXEQ01000007">
    <property type="protein sequence ID" value="OAT32486.1"/>
    <property type="molecule type" value="Genomic_DNA"/>
</dbReference>
<dbReference type="Proteomes" id="UP000078407">
    <property type="component" value="Unassembled WGS sequence"/>
</dbReference>
<organism evidence="2 3">
    <name type="scientific">Buttiauxella ferragutiae ATCC 51602</name>
    <dbReference type="NCBI Taxonomy" id="1354252"/>
    <lineage>
        <taxon>Bacteria</taxon>
        <taxon>Pseudomonadati</taxon>
        <taxon>Pseudomonadota</taxon>
        <taxon>Gammaproteobacteria</taxon>
        <taxon>Enterobacterales</taxon>
        <taxon>Enterobacteriaceae</taxon>
        <taxon>Buttiauxella</taxon>
    </lineage>
</organism>
<feature type="transmembrane region" description="Helical" evidence="1">
    <location>
        <begin position="161"/>
        <end position="182"/>
    </location>
</feature>
<feature type="transmembrane region" description="Helical" evidence="1">
    <location>
        <begin position="104"/>
        <end position="124"/>
    </location>
</feature>
<evidence type="ECO:0000313" key="3">
    <source>
        <dbReference type="Proteomes" id="UP000078407"/>
    </source>
</evidence>
<sequence>MFIFNQYRLKALSEASCLHYRKHALVIAVLLFICGTCCLIYPFMAGMYLSYIIGMMFMVCGFYTLYSLVVFRSRHWRSKFVSVIFALAWLLLGFSFVIHPLIGMTSLSLVFSCFFIVGGVSRIVSGFTMRGNAGAITNIIIGVLDLLIAVVWLSLNPEQSYLFTTAFIGVEMIFSAAGFIALRRNLTPAKHKKLNLNDTPKTVE</sequence>
<proteinExistence type="predicted"/>
<dbReference type="Pfam" id="PF03729">
    <property type="entry name" value="DUF308"/>
    <property type="match status" value="1"/>
</dbReference>
<dbReference type="NCBIfam" id="NF007577">
    <property type="entry name" value="PRK10209.1"/>
    <property type="match status" value="1"/>
</dbReference>
<feature type="transmembrane region" description="Helical" evidence="1">
    <location>
        <begin position="80"/>
        <end position="98"/>
    </location>
</feature>
<comment type="caution">
    <text evidence="2">The sequence shown here is derived from an EMBL/GenBank/DDBJ whole genome shotgun (WGS) entry which is preliminary data.</text>
</comment>
<feature type="transmembrane region" description="Helical" evidence="1">
    <location>
        <begin position="136"/>
        <end position="155"/>
    </location>
</feature>
<evidence type="ECO:0000313" key="2">
    <source>
        <dbReference type="EMBL" id="OAT32486.1"/>
    </source>
</evidence>
<keyword evidence="3" id="KW-1185">Reference proteome</keyword>
<feature type="transmembrane region" description="Helical" evidence="1">
    <location>
        <begin position="49"/>
        <end position="68"/>
    </location>
</feature>
<keyword evidence="1" id="KW-0812">Transmembrane</keyword>